<dbReference type="AlphaFoldDB" id="A0A183AZZ1"/>
<dbReference type="GO" id="GO:1990234">
    <property type="term" value="C:transferase complex"/>
    <property type="evidence" value="ECO:0007669"/>
    <property type="project" value="UniProtKB-ARBA"/>
</dbReference>
<evidence type="ECO:0000313" key="4">
    <source>
        <dbReference type="WBParaSite" id="ECPE_0001256201-mRNA-1"/>
    </source>
</evidence>
<protein>
    <submittedName>
        <fullName evidence="4">WD_REPEATS_REGION domain-containing protein</fullName>
    </submittedName>
</protein>
<dbReference type="Pfam" id="PF00400">
    <property type="entry name" value="WD40"/>
    <property type="match status" value="3"/>
</dbReference>
<feature type="repeat" description="WD" evidence="3">
    <location>
        <begin position="96"/>
        <end position="138"/>
    </location>
</feature>
<dbReference type="InterPro" id="IPR020472">
    <property type="entry name" value="WD40_PAC1"/>
</dbReference>
<feature type="repeat" description="WD" evidence="3">
    <location>
        <begin position="50"/>
        <end position="87"/>
    </location>
</feature>
<keyword evidence="1 3" id="KW-0853">WD repeat</keyword>
<dbReference type="InterPro" id="IPR015943">
    <property type="entry name" value="WD40/YVTN_repeat-like_dom_sf"/>
</dbReference>
<dbReference type="WBParaSite" id="ECPE_0001256201-mRNA-1">
    <property type="protein sequence ID" value="ECPE_0001256201-mRNA-1"/>
    <property type="gene ID" value="ECPE_0001256201"/>
</dbReference>
<evidence type="ECO:0000256" key="1">
    <source>
        <dbReference type="ARBA" id="ARBA00022574"/>
    </source>
</evidence>
<keyword evidence="2" id="KW-0677">Repeat</keyword>
<sequence length="192" mass="21036">LDDKVKAVEWIDFDLDGKGSATFVTGGFDQCAYLWTWDSKSNQVKCVAACRGHSETVMTIASAPSGYKLSTPVFATGSWDGTIKIWSSEALAMIGFQGHTAWLTSVAWAPHRDNQFVTGSVDRSVRLWDTRNLRNSLYDLMGHADMVTDVNWAQATKLTSPTPSGDQCSTKHLILSASADGTVKVYDYPICE</sequence>
<evidence type="ECO:0000256" key="2">
    <source>
        <dbReference type="ARBA" id="ARBA00022737"/>
    </source>
</evidence>
<reference evidence="4" key="1">
    <citation type="submission" date="2016-06" db="UniProtKB">
        <authorList>
            <consortium name="WormBaseParasite"/>
        </authorList>
    </citation>
    <scope>IDENTIFICATION</scope>
</reference>
<dbReference type="InterPro" id="IPR001680">
    <property type="entry name" value="WD40_rpt"/>
</dbReference>
<dbReference type="SMART" id="SM00320">
    <property type="entry name" value="WD40"/>
    <property type="match status" value="3"/>
</dbReference>
<dbReference type="InterPro" id="IPR036322">
    <property type="entry name" value="WD40_repeat_dom_sf"/>
</dbReference>
<dbReference type="PROSITE" id="PS50294">
    <property type="entry name" value="WD_REPEATS_REGION"/>
    <property type="match status" value="1"/>
</dbReference>
<name>A0A183AZZ1_9TREM</name>
<dbReference type="Gene3D" id="2.130.10.10">
    <property type="entry name" value="YVTN repeat-like/Quinoprotein amine dehydrogenase"/>
    <property type="match status" value="2"/>
</dbReference>
<dbReference type="PROSITE" id="PS50082">
    <property type="entry name" value="WD_REPEATS_2"/>
    <property type="match status" value="2"/>
</dbReference>
<dbReference type="PANTHER" id="PTHR22847">
    <property type="entry name" value="WD40 REPEAT PROTEIN"/>
    <property type="match status" value="1"/>
</dbReference>
<evidence type="ECO:0000256" key="3">
    <source>
        <dbReference type="PROSITE-ProRule" id="PRU00221"/>
    </source>
</evidence>
<dbReference type="PANTHER" id="PTHR22847:SF637">
    <property type="entry name" value="WD REPEAT DOMAIN 5B"/>
    <property type="match status" value="1"/>
</dbReference>
<proteinExistence type="predicted"/>
<dbReference type="PRINTS" id="PR00320">
    <property type="entry name" value="GPROTEINBRPT"/>
</dbReference>
<organism evidence="4">
    <name type="scientific">Echinostoma caproni</name>
    <dbReference type="NCBI Taxonomy" id="27848"/>
    <lineage>
        <taxon>Eukaryota</taxon>
        <taxon>Metazoa</taxon>
        <taxon>Spiralia</taxon>
        <taxon>Lophotrochozoa</taxon>
        <taxon>Platyhelminthes</taxon>
        <taxon>Trematoda</taxon>
        <taxon>Digenea</taxon>
        <taxon>Plagiorchiida</taxon>
        <taxon>Echinostomata</taxon>
        <taxon>Echinostomatoidea</taxon>
        <taxon>Echinostomatidae</taxon>
        <taxon>Echinostoma</taxon>
    </lineage>
</organism>
<accession>A0A183AZZ1</accession>
<dbReference type="SUPFAM" id="SSF50978">
    <property type="entry name" value="WD40 repeat-like"/>
    <property type="match status" value="1"/>
</dbReference>